<dbReference type="PANTHER" id="PTHR11929:SF194">
    <property type="entry name" value="ALPHA-(1,3)-FUCOSYLTRANSFERASE 10"/>
    <property type="match status" value="1"/>
</dbReference>
<keyword evidence="3 5" id="KW-0808">Transferase</keyword>
<comment type="similarity">
    <text evidence="1">Belongs to the glycosyltransferase 10 family.</text>
</comment>
<dbReference type="AlphaFoldDB" id="A0A2T6BL67"/>
<dbReference type="GO" id="GO:0016020">
    <property type="term" value="C:membrane"/>
    <property type="evidence" value="ECO:0007669"/>
    <property type="project" value="InterPro"/>
</dbReference>
<sequence length="286" mass="31653">MSAAFAVVPYGAWPTRGIAKMPLDALEWPLGRPDRLATGCVSDMAATDHLITYPRKPMFYLPWFGVRAQVSVMIVEPDSNHAHHLKSARRLHWRFHRVLTKNKATLAAVPNGIRFVAGDTFLSDFDQIDTTKSKDVSLIASARNDLEGHKLRHSVVERIRATGLDVDILGRGYAPFELKEDGLAPYRYSVVIENSREPSYFTEKLIDALICETVPIYWGAPDIAEYFDATGLMICSDADDIIAALARISPDDYAARADTIAANRAVAMNYANTNKRAAEAVRGSLT</sequence>
<dbReference type="OrthoDB" id="9791032at2"/>
<accession>A0A2T6BL67</accession>
<evidence type="ECO:0000259" key="4">
    <source>
        <dbReference type="Pfam" id="PF00852"/>
    </source>
</evidence>
<gene>
    <name evidence="5" type="ORF">C8N43_1465</name>
</gene>
<evidence type="ECO:0000256" key="1">
    <source>
        <dbReference type="ARBA" id="ARBA00008919"/>
    </source>
</evidence>
<dbReference type="Pfam" id="PF00852">
    <property type="entry name" value="Glyco_transf_10"/>
    <property type="match status" value="1"/>
</dbReference>
<protein>
    <submittedName>
        <fullName evidence="5">Glycosyl transferase family 10 (Putative fucosyltransferase)</fullName>
    </submittedName>
</protein>
<dbReference type="InterPro" id="IPR001503">
    <property type="entry name" value="Glyco_trans_10"/>
</dbReference>
<feature type="domain" description="Fucosyltransferase C-terminal" evidence="4">
    <location>
        <begin position="132"/>
        <end position="221"/>
    </location>
</feature>
<evidence type="ECO:0000256" key="2">
    <source>
        <dbReference type="ARBA" id="ARBA00022676"/>
    </source>
</evidence>
<organism evidence="5 6">
    <name type="scientific">Litoreibacter ponti</name>
    <dbReference type="NCBI Taxonomy" id="1510457"/>
    <lineage>
        <taxon>Bacteria</taxon>
        <taxon>Pseudomonadati</taxon>
        <taxon>Pseudomonadota</taxon>
        <taxon>Alphaproteobacteria</taxon>
        <taxon>Rhodobacterales</taxon>
        <taxon>Roseobacteraceae</taxon>
        <taxon>Litoreibacter</taxon>
    </lineage>
</organism>
<dbReference type="SUPFAM" id="SSF53756">
    <property type="entry name" value="UDP-Glycosyltransferase/glycogen phosphorylase"/>
    <property type="match status" value="1"/>
</dbReference>
<dbReference type="GO" id="GO:0046920">
    <property type="term" value="F:alpha-(1-&gt;3)-fucosyltransferase activity"/>
    <property type="evidence" value="ECO:0007669"/>
    <property type="project" value="TreeGrafter"/>
</dbReference>
<dbReference type="RefSeq" id="WP_107844959.1">
    <property type="nucleotide sequence ID" value="NZ_QBKS01000001.1"/>
</dbReference>
<keyword evidence="6" id="KW-1185">Reference proteome</keyword>
<dbReference type="Proteomes" id="UP000243978">
    <property type="component" value="Unassembled WGS sequence"/>
</dbReference>
<keyword evidence="2 5" id="KW-0328">Glycosyltransferase</keyword>
<name>A0A2T6BL67_9RHOB</name>
<dbReference type="Gene3D" id="3.40.50.11660">
    <property type="entry name" value="Glycosyl transferase family 10, C-terminal domain"/>
    <property type="match status" value="1"/>
</dbReference>
<dbReference type="EMBL" id="QBKS01000001">
    <property type="protein sequence ID" value="PTX56801.1"/>
    <property type="molecule type" value="Genomic_DNA"/>
</dbReference>
<dbReference type="InterPro" id="IPR038577">
    <property type="entry name" value="GT10-like_C_sf"/>
</dbReference>
<evidence type="ECO:0000256" key="3">
    <source>
        <dbReference type="ARBA" id="ARBA00022679"/>
    </source>
</evidence>
<reference evidence="5 6" key="1">
    <citation type="submission" date="2018-04" db="EMBL/GenBank/DDBJ databases">
        <title>Genomic Encyclopedia of Archaeal and Bacterial Type Strains, Phase II (KMG-II): from individual species to whole genera.</title>
        <authorList>
            <person name="Goeker M."/>
        </authorList>
    </citation>
    <scope>NUCLEOTIDE SEQUENCE [LARGE SCALE GENOMIC DNA]</scope>
    <source>
        <strain evidence="5 6">DSM 100977</strain>
    </source>
</reference>
<comment type="caution">
    <text evidence="5">The sequence shown here is derived from an EMBL/GenBank/DDBJ whole genome shotgun (WGS) entry which is preliminary data.</text>
</comment>
<dbReference type="InterPro" id="IPR055270">
    <property type="entry name" value="Glyco_tran_10_C"/>
</dbReference>
<evidence type="ECO:0000313" key="5">
    <source>
        <dbReference type="EMBL" id="PTX56801.1"/>
    </source>
</evidence>
<dbReference type="PANTHER" id="PTHR11929">
    <property type="entry name" value="ALPHA- 1,3 -FUCOSYLTRANSFERASE"/>
    <property type="match status" value="1"/>
</dbReference>
<proteinExistence type="inferred from homology"/>
<evidence type="ECO:0000313" key="6">
    <source>
        <dbReference type="Proteomes" id="UP000243978"/>
    </source>
</evidence>